<evidence type="ECO:0000313" key="7">
    <source>
        <dbReference type="Proteomes" id="UP000694557"/>
    </source>
</evidence>
<dbReference type="SMART" id="SM00034">
    <property type="entry name" value="CLECT"/>
    <property type="match status" value="1"/>
</dbReference>
<organism evidence="6 7">
    <name type="scientific">Oncorhynchus kisutch</name>
    <name type="common">Coho salmon</name>
    <name type="synonym">Salmo kisutch</name>
    <dbReference type="NCBI Taxonomy" id="8019"/>
    <lineage>
        <taxon>Eukaryota</taxon>
        <taxon>Metazoa</taxon>
        <taxon>Chordata</taxon>
        <taxon>Craniata</taxon>
        <taxon>Vertebrata</taxon>
        <taxon>Euteleostomi</taxon>
        <taxon>Actinopterygii</taxon>
        <taxon>Neopterygii</taxon>
        <taxon>Teleostei</taxon>
        <taxon>Protacanthopterygii</taxon>
        <taxon>Salmoniformes</taxon>
        <taxon>Salmonidae</taxon>
        <taxon>Salmoninae</taxon>
        <taxon>Oncorhynchus</taxon>
    </lineage>
</organism>
<dbReference type="InterPro" id="IPR033989">
    <property type="entry name" value="CD209-like_CTLD"/>
</dbReference>
<dbReference type="InterPro" id="IPR016187">
    <property type="entry name" value="CTDL_fold"/>
</dbReference>
<keyword evidence="1" id="KW-0430">Lectin</keyword>
<dbReference type="KEGG" id="oki:116372055"/>
<name>A0A8C7N3U8_ONCKI</name>
<evidence type="ECO:0000256" key="4">
    <source>
        <dbReference type="SAM" id="Phobius"/>
    </source>
</evidence>
<keyword evidence="4" id="KW-0812">Transmembrane</keyword>
<feature type="region of interest" description="Disordered" evidence="3">
    <location>
        <begin position="276"/>
        <end position="304"/>
    </location>
</feature>
<gene>
    <name evidence="6" type="primary">LOC116372055</name>
</gene>
<reference evidence="6" key="1">
    <citation type="submission" date="2025-08" db="UniProtKB">
        <authorList>
            <consortium name="Ensembl"/>
        </authorList>
    </citation>
    <scope>IDENTIFICATION</scope>
</reference>
<dbReference type="Ensembl" id="ENSOKIT00005105939.1">
    <property type="protein sequence ID" value="ENSOKIP00005098849.1"/>
    <property type="gene ID" value="ENSOKIG00005043516.1"/>
</dbReference>
<evidence type="ECO:0000256" key="3">
    <source>
        <dbReference type="SAM" id="MobiDB-lite"/>
    </source>
</evidence>
<keyword evidence="4" id="KW-1133">Transmembrane helix</keyword>
<dbReference type="InterPro" id="IPR050111">
    <property type="entry name" value="C-type_lectin/snaclec_domain"/>
</dbReference>
<dbReference type="GeneTree" id="ENSGT01020000230338"/>
<keyword evidence="7" id="KW-1185">Reference proteome</keyword>
<dbReference type="Gene3D" id="3.10.100.10">
    <property type="entry name" value="Mannose-Binding Protein A, subunit A"/>
    <property type="match status" value="1"/>
</dbReference>
<keyword evidence="2" id="KW-1015">Disulfide bond</keyword>
<accession>A0A8C7N3U8</accession>
<evidence type="ECO:0000313" key="6">
    <source>
        <dbReference type="Ensembl" id="ENSOKIP00005098849.1"/>
    </source>
</evidence>
<dbReference type="Proteomes" id="UP000694557">
    <property type="component" value="Unassembled WGS sequence"/>
</dbReference>
<protein>
    <submittedName>
        <fullName evidence="6">C-type lectin domain family 4 member K-like</fullName>
    </submittedName>
</protein>
<proteinExistence type="predicted"/>
<sequence>MCSGLDKKKTHNSNLTFRAHSVHLVTLDIFTHQCNIFGRISFQLSKTVVENPTMQTMDIDKDTYANKPRKKDYIGVTFSANFQWWKRPSGVAAVCLGLLCVLLLAGIIGLSVYYTRVIGHYCSAERFQTSSLNNLTKERDQLKTSYTTPTKERNQLKTSYSTLTKERNQLQTSYTTLTKDRDQLQTSYNTLTKERDQLQSRYNNLTKERDPLQNSYNTLTRERDQLQTRYNTLTKERDQLQTRYNTLTKEKNQLQTSSNTLTKEKDLLQTSYNTLTKERDQLQTSSNTLTKERDQLQTSSNTLTKEKYQLQTSYNTLTKERDQLQTSYNNLTEERDHLKEELNKQSCGWKKFKSSLYYLSTEKKSWTESRQDCLGRGAHLVIINSREEQEFIHEWSGCLEIYLGFHDTNTEGVWEWINDGTLDQSSAPVTTYWRNGEPNDANQGEDCAHLSKMASDPLKSWNDVPCTMNKHWMCEKTTSTL</sequence>
<feature type="domain" description="C-type lectin" evidence="5">
    <location>
        <begin position="352"/>
        <end position="475"/>
    </location>
</feature>
<dbReference type="AlphaFoldDB" id="A0A8C7N3U8"/>
<evidence type="ECO:0000259" key="5">
    <source>
        <dbReference type="PROSITE" id="PS50041"/>
    </source>
</evidence>
<dbReference type="GeneID" id="116372055"/>
<dbReference type="SUPFAM" id="SSF90257">
    <property type="entry name" value="Myosin rod fragments"/>
    <property type="match status" value="1"/>
</dbReference>
<dbReference type="GO" id="GO:0030246">
    <property type="term" value="F:carbohydrate binding"/>
    <property type="evidence" value="ECO:0007669"/>
    <property type="project" value="UniProtKB-KW"/>
</dbReference>
<dbReference type="CDD" id="cd03590">
    <property type="entry name" value="CLECT_DC-SIGN_like"/>
    <property type="match status" value="1"/>
</dbReference>
<dbReference type="PANTHER" id="PTHR22803">
    <property type="entry name" value="MANNOSE, PHOSPHOLIPASE, LECTIN RECEPTOR RELATED"/>
    <property type="match status" value="1"/>
</dbReference>
<dbReference type="SUPFAM" id="SSF56436">
    <property type="entry name" value="C-type lectin-like"/>
    <property type="match status" value="1"/>
</dbReference>
<dbReference type="Gene3D" id="1.20.5.400">
    <property type="match status" value="5"/>
</dbReference>
<dbReference type="InterPro" id="IPR001304">
    <property type="entry name" value="C-type_lectin-like"/>
</dbReference>
<feature type="transmembrane region" description="Helical" evidence="4">
    <location>
        <begin position="91"/>
        <end position="114"/>
    </location>
</feature>
<dbReference type="PROSITE" id="PS50041">
    <property type="entry name" value="C_TYPE_LECTIN_2"/>
    <property type="match status" value="1"/>
</dbReference>
<dbReference type="RefSeq" id="XP_031676989.1">
    <property type="nucleotide sequence ID" value="XM_031821129.1"/>
</dbReference>
<dbReference type="Pfam" id="PF00059">
    <property type="entry name" value="Lectin_C"/>
    <property type="match status" value="1"/>
</dbReference>
<reference evidence="6" key="2">
    <citation type="submission" date="2025-09" db="UniProtKB">
        <authorList>
            <consortium name="Ensembl"/>
        </authorList>
    </citation>
    <scope>IDENTIFICATION</scope>
</reference>
<evidence type="ECO:0000256" key="1">
    <source>
        <dbReference type="ARBA" id="ARBA00022734"/>
    </source>
</evidence>
<evidence type="ECO:0000256" key="2">
    <source>
        <dbReference type="ARBA" id="ARBA00023157"/>
    </source>
</evidence>
<dbReference type="InterPro" id="IPR018378">
    <property type="entry name" value="C-type_lectin_CS"/>
</dbReference>
<dbReference type="PROSITE" id="PS00615">
    <property type="entry name" value="C_TYPE_LECTIN_1"/>
    <property type="match status" value="1"/>
</dbReference>
<keyword evidence="4" id="KW-0472">Membrane</keyword>
<dbReference type="InterPro" id="IPR016186">
    <property type="entry name" value="C-type_lectin-like/link_sf"/>
</dbReference>